<name>A0A835MPD7_9ROSI</name>
<evidence type="ECO:0000313" key="2">
    <source>
        <dbReference type="EMBL" id="KAF9672890.1"/>
    </source>
</evidence>
<keyword evidence="3" id="KW-1185">Reference proteome</keyword>
<proteinExistence type="predicted"/>
<feature type="transmembrane region" description="Helical" evidence="1">
    <location>
        <begin position="39"/>
        <end position="59"/>
    </location>
</feature>
<accession>A0A835MPD7</accession>
<organism evidence="2 3">
    <name type="scientific">Salix dunnii</name>
    <dbReference type="NCBI Taxonomy" id="1413687"/>
    <lineage>
        <taxon>Eukaryota</taxon>
        <taxon>Viridiplantae</taxon>
        <taxon>Streptophyta</taxon>
        <taxon>Embryophyta</taxon>
        <taxon>Tracheophyta</taxon>
        <taxon>Spermatophyta</taxon>
        <taxon>Magnoliopsida</taxon>
        <taxon>eudicotyledons</taxon>
        <taxon>Gunneridae</taxon>
        <taxon>Pentapetalae</taxon>
        <taxon>rosids</taxon>
        <taxon>fabids</taxon>
        <taxon>Malpighiales</taxon>
        <taxon>Salicaceae</taxon>
        <taxon>Saliceae</taxon>
        <taxon>Salix</taxon>
    </lineage>
</organism>
<dbReference type="OrthoDB" id="687732at2759"/>
<keyword evidence="1" id="KW-0472">Membrane</keyword>
<sequence length="109" mass="12706">MQRSTLEGVEALFEHWIVRAYRHNGETPGSLLIISEGTLLIYVYSILVILETIISCIFFKSCKATTYRIDQQGCRGVYIFLMMHPVLMHQVYSNEIKSRTLEKVHRKKI</sequence>
<keyword evidence="1" id="KW-0812">Transmembrane</keyword>
<dbReference type="AlphaFoldDB" id="A0A835MPD7"/>
<dbReference type="Proteomes" id="UP000657918">
    <property type="component" value="Chromosome 11"/>
</dbReference>
<evidence type="ECO:0000313" key="3">
    <source>
        <dbReference type="Proteomes" id="UP000657918"/>
    </source>
</evidence>
<protein>
    <submittedName>
        <fullName evidence="2">Uncharacterized protein</fullName>
    </submittedName>
</protein>
<evidence type="ECO:0000256" key="1">
    <source>
        <dbReference type="SAM" id="Phobius"/>
    </source>
</evidence>
<reference evidence="2 3" key="1">
    <citation type="submission" date="2020-10" db="EMBL/GenBank/DDBJ databases">
        <title>Plant Genome Project.</title>
        <authorList>
            <person name="Zhang R.-G."/>
        </authorList>
    </citation>
    <scope>NUCLEOTIDE SEQUENCE [LARGE SCALE GENOMIC DNA]</scope>
    <source>
        <strain evidence="2">FAFU-HL-1</strain>
        <tissue evidence="2">Leaf</tissue>
    </source>
</reference>
<dbReference type="EMBL" id="JADGMS010000011">
    <property type="protein sequence ID" value="KAF9672890.1"/>
    <property type="molecule type" value="Genomic_DNA"/>
</dbReference>
<comment type="caution">
    <text evidence="2">The sequence shown here is derived from an EMBL/GenBank/DDBJ whole genome shotgun (WGS) entry which is preliminary data.</text>
</comment>
<gene>
    <name evidence="2" type="ORF">SADUNF_Sadunf11G0091500</name>
</gene>
<keyword evidence="1" id="KW-1133">Transmembrane helix</keyword>